<dbReference type="EMBL" id="JAGDFM010000024">
    <property type="protein sequence ID" value="KAG7391089.1"/>
    <property type="molecule type" value="Genomic_DNA"/>
</dbReference>
<dbReference type="Proteomes" id="UP000694044">
    <property type="component" value="Unassembled WGS sequence"/>
</dbReference>
<sequence>MSSVNVTVKTVAELEDAVHSIFEKALNQVHFCDAYAEVCEELEAKCSTLQLTKSIMWGGLIYLSLDDTLPRMVAGPFITKESARQDHHVEREEVPENLIYVCRLYHDGKLLKLWKDEVENFYYVSTHIVILGPYVSQFEAKHARNVYPVRTVLLRCCQRELEVNTNQRMKKADAERVKLRKLGACHFLGALFRRGFVEASALHRCMEVLLDVRQNIAGDLDLLSPRAAPDAINLTAVCTLLESKSVGERLESRSKDPLVSKYYWVLKSKLNGRVLLPFTLATRVQAVIDLRANKWDANGMEEEKACKEIAQLIGNKQAQCR</sequence>
<organism evidence="1 2">
    <name type="scientific">Phytophthora pseudosyringae</name>
    <dbReference type="NCBI Taxonomy" id="221518"/>
    <lineage>
        <taxon>Eukaryota</taxon>
        <taxon>Sar</taxon>
        <taxon>Stramenopiles</taxon>
        <taxon>Oomycota</taxon>
        <taxon>Peronosporomycetes</taxon>
        <taxon>Peronosporales</taxon>
        <taxon>Peronosporaceae</taxon>
        <taxon>Phytophthora</taxon>
    </lineage>
</organism>
<name>A0A8T1WHH6_9STRA</name>
<protein>
    <submittedName>
        <fullName evidence="1">Uncharacterized protein</fullName>
    </submittedName>
</protein>
<proteinExistence type="predicted"/>
<evidence type="ECO:0000313" key="2">
    <source>
        <dbReference type="Proteomes" id="UP000694044"/>
    </source>
</evidence>
<dbReference type="OrthoDB" id="92236at2759"/>
<accession>A0A8T1WHH6</accession>
<reference evidence="1" key="1">
    <citation type="submission" date="2021-02" db="EMBL/GenBank/DDBJ databases">
        <authorList>
            <person name="Palmer J.M."/>
        </authorList>
    </citation>
    <scope>NUCLEOTIDE SEQUENCE</scope>
    <source>
        <strain evidence="1">SCRP734</strain>
    </source>
</reference>
<keyword evidence="2" id="KW-1185">Reference proteome</keyword>
<dbReference type="AlphaFoldDB" id="A0A8T1WHH6"/>
<dbReference type="PANTHER" id="PTHR23253">
    <property type="entry name" value="EUKARYOTIC TRANSLATION INITIATION FACTOR 4 GAMMA"/>
    <property type="match status" value="1"/>
</dbReference>
<evidence type="ECO:0000313" key="1">
    <source>
        <dbReference type="EMBL" id="KAG7391089.1"/>
    </source>
</evidence>
<gene>
    <name evidence="1" type="ORF">PHYPSEUDO_005856</name>
</gene>
<comment type="caution">
    <text evidence="1">The sequence shown here is derived from an EMBL/GenBank/DDBJ whole genome shotgun (WGS) entry which is preliminary data.</text>
</comment>